<evidence type="ECO:0000256" key="1">
    <source>
        <dbReference type="SAM" id="MobiDB-lite"/>
    </source>
</evidence>
<dbReference type="InterPro" id="IPR014718">
    <property type="entry name" value="GH-type_carb-bd"/>
</dbReference>
<sequence>MQATGIDLALAFDRGSALDLGPARLDGVDLAPGLAIPSDGDPRIDHALQGLLFTCGPDHIRHPEPVEGRSAGDSGARYPLHGSLSATPVTAPQRTQAADGTLHLSGMAEIALADGGLARLHRRWQLAPDGTLSLSDSLENAGFAGFAPMMMYHINLGARLFGPQTRVAGAMLEEGGLGWHFGAGESSHVCLPAASGAQDGWASVRLGPLPGAGGASLRLDFALEGLPFLQMWRRQSGVANVFALEPASHRIARRPVLREAGELVDLAPGDRRNFALRLAVLRA</sequence>
<proteinExistence type="predicted"/>
<protein>
    <submittedName>
        <fullName evidence="2">DUF4432 domain-containing protein</fullName>
    </submittedName>
</protein>
<evidence type="ECO:0000313" key="3">
    <source>
        <dbReference type="Proteomes" id="UP000186143"/>
    </source>
</evidence>
<organism evidence="2 3">
    <name type="scientific">Xaviernesmea rhizosphaerae</name>
    <dbReference type="NCBI Taxonomy" id="1672749"/>
    <lineage>
        <taxon>Bacteria</taxon>
        <taxon>Pseudomonadati</taxon>
        <taxon>Pseudomonadota</taxon>
        <taxon>Alphaproteobacteria</taxon>
        <taxon>Hyphomicrobiales</taxon>
        <taxon>Rhizobiaceae</taxon>
        <taxon>Rhizobium/Agrobacterium group</taxon>
        <taxon>Xaviernesmea</taxon>
    </lineage>
</organism>
<dbReference type="InterPro" id="IPR027839">
    <property type="entry name" value="DUF4432"/>
</dbReference>
<dbReference type="AlphaFoldDB" id="A0A1Q9AND6"/>
<dbReference type="STRING" id="1672749.BJF92_10360"/>
<gene>
    <name evidence="2" type="ORF">BJF92_10360</name>
</gene>
<name>A0A1Q9AND6_9HYPH</name>
<dbReference type="Gene3D" id="2.70.98.10">
    <property type="match status" value="1"/>
</dbReference>
<evidence type="ECO:0000313" key="2">
    <source>
        <dbReference type="EMBL" id="OLP56903.1"/>
    </source>
</evidence>
<dbReference type="Pfam" id="PF14486">
    <property type="entry name" value="DUF4432"/>
    <property type="match status" value="2"/>
</dbReference>
<dbReference type="Proteomes" id="UP000186143">
    <property type="component" value="Unassembled WGS sequence"/>
</dbReference>
<dbReference type="GO" id="GO:0030246">
    <property type="term" value="F:carbohydrate binding"/>
    <property type="evidence" value="ECO:0007669"/>
    <property type="project" value="InterPro"/>
</dbReference>
<feature type="compositionally biased region" description="Polar residues" evidence="1">
    <location>
        <begin position="84"/>
        <end position="95"/>
    </location>
</feature>
<reference evidence="2 3" key="1">
    <citation type="submission" date="2016-09" db="EMBL/GenBank/DDBJ databases">
        <title>Rhizobium sp. nov., a novel species isolated from the rice rhizosphere.</title>
        <authorList>
            <person name="Zhao J."/>
            <person name="Zhang X."/>
        </authorList>
    </citation>
    <scope>NUCLEOTIDE SEQUENCE [LARGE SCALE GENOMIC DNA]</scope>
    <source>
        <strain evidence="2 3">MH17</strain>
    </source>
</reference>
<feature type="region of interest" description="Disordered" evidence="1">
    <location>
        <begin position="59"/>
        <end position="95"/>
    </location>
</feature>
<dbReference type="OrthoDB" id="9791280at2"/>
<accession>A0A1Q9AND6</accession>
<comment type="caution">
    <text evidence="2">The sequence shown here is derived from an EMBL/GenBank/DDBJ whole genome shotgun (WGS) entry which is preliminary data.</text>
</comment>
<dbReference type="EMBL" id="MKIO01000021">
    <property type="protein sequence ID" value="OLP56903.1"/>
    <property type="molecule type" value="Genomic_DNA"/>
</dbReference>